<feature type="binding site" evidence="2">
    <location>
        <begin position="10"/>
        <end position="17"/>
    </location>
    <ligand>
        <name>substrate</name>
    </ligand>
</feature>
<dbReference type="Gene3D" id="3.40.50.1240">
    <property type="entry name" value="Phosphoglycerate mutase-like"/>
    <property type="match status" value="1"/>
</dbReference>
<dbReference type="Proteomes" id="UP000199039">
    <property type="component" value="Unassembled WGS sequence"/>
</dbReference>
<evidence type="ECO:0000256" key="2">
    <source>
        <dbReference type="PIRSR" id="PIRSR613078-2"/>
    </source>
</evidence>
<dbReference type="EMBL" id="FMYH01000009">
    <property type="protein sequence ID" value="SDD66712.1"/>
    <property type="molecule type" value="Genomic_DNA"/>
</dbReference>
<name>A0A1G6WLD6_9MICO</name>
<dbReference type="GO" id="GO:0005737">
    <property type="term" value="C:cytoplasm"/>
    <property type="evidence" value="ECO:0007669"/>
    <property type="project" value="TreeGrafter"/>
</dbReference>
<organism evidence="3 4">
    <name type="scientific">Sanguibacter gelidistatuariae</name>
    <dbReference type="NCBI Taxonomy" id="1814289"/>
    <lineage>
        <taxon>Bacteria</taxon>
        <taxon>Bacillati</taxon>
        <taxon>Actinomycetota</taxon>
        <taxon>Actinomycetes</taxon>
        <taxon>Micrococcales</taxon>
        <taxon>Sanguibacteraceae</taxon>
        <taxon>Sanguibacter</taxon>
    </lineage>
</organism>
<dbReference type="InterPro" id="IPR029033">
    <property type="entry name" value="His_PPase_superfam"/>
</dbReference>
<dbReference type="AlphaFoldDB" id="A0A1G6WLD6"/>
<evidence type="ECO:0000256" key="1">
    <source>
        <dbReference type="PIRSR" id="PIRSR613078-1"/>
    </source>
</evidence>
<dbReference type="OrthoDB" id="4697614at2"/>
<proteinExistence type="predicted"/>
<dbReference type="STRING" id="1814289.SAMN05216410_3675"/>
<dbReference type="RefSeq" id="WP_093186207.1">
    <property type="nucleotide sequence ID" value="NZ_FMYH01000009.1"/>
</dbReference>
<dbReference type="GO" id="GO:0016791">
    <property type="term" value="F:phosphatase activity"/>
    <property type="evidence" value="ECO:0007669"/>
    <property type="project" value="TreeGrafter"/>
</dbReference>
<keyword evidence="4" id="KW-1185">Reference proteome</keyword>
<feature type="active site" description="Proton donor/acceptor" evidence="1">
    <location>
        <position position="85"/>
    </location>
</feature>
<accession>A0A1G6WLD6</accession>
<feature type="active site" description="Tele-phosphohistidine intermediate" evidence="1">
    <location>
        <position position="11"/>
    </location>
</feature>
<dbReference type="PANTHER" id="PTHR48100">
    <property type="entry name" value="BROAD-SPECIFICITY PHOSPHATASE YOR283W-RELATED"/>
    <property type="match status" value="1"/>
</dbReference>
<dbReference type="CDD" id="cd07067">
    <property type="entry name" value="HP_PGM_like"/>
    <property type="match status" value="1"/>
</dbReference>
<dbReference type="SMART" id="SM00855">
    <property type="entry name" value="PGAM"/>
    <property type="match status" value="1"/>
</dbReference>
<evidence type="ECO:0000313" key="3">
    <source>
        <dbReference type="EMBL" id="SDD66712.1"/>
    </source>
</evidence>
<dbReference type="InterPro" id="IPR013078">
    <property type="entry name" value="His_Pase_superF_clade-1"/>
</dbReference>
<gene>
    <name evidence="3" type="ORF">SAMN05216410_3675</name>
</gene>
<evidence type="ECO:0000313" key="4">
    <source>
        <dbReference type="Proteomes" id="UP000199039"/>
    </source>
</evidence>
<dbReference type="InterPro" id="IPR050275">
    <property type="entry name" value="PGM_Phosphatase"/>
</dbReference>
<dbReference type="Pfam" id="PF00300">
    <property type="entry name" value="His_Phos_1"/>
    <property type="match status" value="1"/>
</dbReference>
<reference evidence="3 4" key="1">
    <citation type="submission" date="2016-09" db="EMBL/GenBank/DDBJ databases">
        <authorList>
            <person name="Capua I."/>
            <person name="De Benedictis P."/>
            <person name="Joannis T."/>
            <person name="Lombin L.H."/>
            <person name="Cattoli G."/>
        </authorList>
    </citation>
    <scope>NUCLEOTIDE SEQUENCE [LARGE SCALE GENOMIC DNA]</scope>
    <source>
        <strain evidence="3 4">ISLP-3</strain>
    </source>
</reference>
<feature type="binding site" evidence="2">
    <location>
        <position position="61"/>
    </location>
    <ligand>
        <name>substrate</name>
    </ligand>
</feature>
<sequence length="226" mass="24303">MSVGSVIFLRHGRTAYNAIGRLQGQVDIPLDEVGLWQAQHGAEALARLHAPTRVISSDLVRAWVTAEHYADAAGAAVVADPRVRERSFGIWEGLTRDEIAAGWPQEFEQWRSGSDPSGIEVEPRAAVAVRVAEAVTEHGADLTSTDTLVVVAHGAAITLGITALLGLDPDTWRGISGLNNVHWSHLERSHAGSAPAWRLVAHNVGAGFPLDHWNAGPDWNLEPTSF</sequence>
<dbReference type="SUPFAM" id="SSF53254">
    <property type="entry name" value="Phosphoglycerate mutase-like"/>
    <property type="match status" value="1"/>
</dbReference>
<protein>
    <submittedName>
        <fullName evidence="3">Probable phosphoglycerate mutase</fullName>
    </submittedName>
</protein>
<dbReference type="PANTHER" id="PTHR48100:SF62">
    <property type="entry name" value="GLUCOSYL-3-PHOSPHOGLYCERATE PHOSPHATASE"/>
    <property type="match status" value="1"/>
</dbReference>